<keyword evidence="1" id="KW-0472">Membrane</keyword>
<accession>A0A5C6E596</accession>
<feature type="transmembrane region" description="Helical" evidence="1">
    <location>
        <begin position="41"/>
        <end position="59"/>
    </location>
</feature>
<evidence type="ECO:0000313" key="3">
    <source>
        <dbReference type="Proteomes" id="UP000319143"/>
    </source>
</evidence>
<reference evidence="2 3" key="1">
    <citation type="submission" date="2019-02" db="EMBL/GenBank/DDBJ databases">
        <title>Deep-cultivation of Planctomycetes and their phenomic and genomic characterization uncovers novel biology.</title>
        <authorList>
            <person name="Wiegand S."/>
            <person name="Jogler M."/>
            <person name="Boedeker C."/>
            <person name="Pinto D."/>
            <person name="Vollmers J."/>
            <person name="Rivas-Marin E."/>
            <person name="Kohn T."/>
            <person name="Peeters S.H."/>
            <person name="Heuer A."/>
            <person name="Rast P."/>
            <person name="Oberbeckmann S."/>
            <person name="Bunk B."/>
            <person name="Jeske O."/>
            <person name="Meyerdierks A."/>
            <person name="Storesund J.E."/>
            <person name="Kallscheuer N."/>
            <person name="Luecker S."/>
            <person name="Lage O.M."/>
            <person name="Pohl T."/>
            <person name="Merkel B.J."/>
            <person name="Hornburger P."/>
            <person name="Mueller R.-W."/>
            <person name="Bruemmer F."/>
            <person name="Labrenz M."/>
            <person name="Spormann A.M."/>
            <person name="Op Den Camp H."/>
            <person name="Overmann J."/>
            <person name="Amann R."/>
            <person name="Jetten M.S.M."/>
            <person name="Mascher T."/>
            <person name="Medema M.H."/>
            <person name="Devos D.P."/>
            <person name="Kaster A.-K."/>
            <person name="Ovreas L."/>
            <person name="Rohde M."/>
            <person name="Galperin M.Y."/>
            <person name="Jogler C."/>
        </authorList>
    </citation>
    <scope>NUCLEOTIDE SEQUENCE [LARGE SCALE GENOMIC DNA]</scope>
    <source>
        <strain evidence="2 3">Poly41</strain>
    </source>
</reference>
<feature type="transmembrane region" description="Helical" evidence="1">
    <location>
        <begin position="105"/>
        <end position="127"/>
    </location>
</feature>
<feature type="transmembrane region" description="Helical" evidence="1">
    <location>
        <begin position="65"/>
        <end position="84"/>
    </location>
</feature>
<gene>
    <name evidence="2" type="ORF">Poly41_06250</name>
</gene>
<keyword evidence="1" id="KW-0812">Transmembrane</keyword>
<comment type="caution">
    <text evidence="2">The sequence shown here is derived from an EMBL/GenBank/DDBJ whole genome shotgun (WGS) entry which is preliminary data.</text>
</comment>
<dbReference type="AlphaFoldDB" id="A0A5C6E596"/>
<dbReference type="InterPro" id="IPR046487">
    <property type="entry name" value="DUF6580"/>
</dbReference>
<proteinExistence type="predicted"/>
<sequence length="178" mass="18989">MFYLLILTVAASRFLPHPPNVACVAALGLFAGCYMQGRRAYLVPLAVMLLSDLAGQMLGIPGLGFYNMVTMSLVYAGLLAAVPIGRKLAGSTNKSMLWKAPSASLLATTLFFLLSNFGVWLGGWYSLSVAGLVACYVNAIPFYGLSAAGDLFFTVALFGTYELSRQWNVASLLRPATA</sequence>
<dbReference type="RefSeq" id="WP_146524415.1">
    <property type="nucleotide sequence ID" value="NZ_SJPV01000001.1"/>
</dbReference>
<protein>
    <submittedName>
        <fullName evidence="2">Uncharacterized protein</fullName>
    </submittedName>
</protein>
<dbReference type="Proteomes" id="UP000319143">
    <property type="component" value="Unassembled WGS sequence"/>
</dbReference>
<evidence type="ECO:0000313" key="2">
    <source>
        <dbReference type="EMBL" id="TWU42329.1"/>
    </source>
</evidence>
<dbReference type="EMBL" id="SJPV01000001">
    <property type="protein sequence ID" value="TWU42329.1"/>
    <property type="molecule type" value="Genomic_DNA"/>
</dbReference>
<name>A0A5C6E596_9BACT</name>
<dbReference type="Pfam" id="PF20221">
    <property type="entry name" value="DUF6580"/>
    <property type="match status" value="1"/>
</dbReference>
<organism evidence="2 3">
    <name type="scientific">Novipirellula artificiosorum</name>
    <dbReference type="NCBI Taxonomy" id="2528016"/>
    <lineage>
        <taxon>Bacteria</taxon>
        <taxon>Pseudomonadati</taxon>
        <taxon>Planctomycetota</taxon>
        <taxon>Planctomycetia</taxon>
        <taxon>Pirellulales</taxon>
        <taxon>Pirellulaceae</taxon>
        <taxon>Novipirellula</taxon>
    </lineage>
</organism>
<dbReference type="OrthoDB" id="9806699at2"/>
<feature type="transmembrane region" description="Helical" evidence="1">
    <location>
        <begin position="139"/>
        <end position="158"/>
    </location>
</feature>
<feature type="transmembrane region" description="Helical" evidence="1">
    <location>
        <begin position="14"/>
        <end position="34"/>
    </location>
</feature>
<evidence type="ECO:0000256" key="1">
    <source>
        <dbReference type="SAM" id="Phobius"/>
    </source>
</evidence>
<keyword evidence="1" id="KW-1133">Transmembrane helix</keyword>
<keyword evidence="3" id="KW-1185">Reference proteome</keyword>